<evidence type="ECO:0000256" key="1">
    <source>
        <dbReference type="SAM" id="Phobius"/>
    </source>
</evidence>
<dbReference type="AlphaFoldDB" id="A0A3N0EIE5"/>
<evidence type="ECO:0000313" key="2">
    <source>
        <dbReference type="EMBL" id="RNL87469.1"/>
    </source>
</evidence>
<accession>A0A3N0EIE5</accession>
<sequence length="168" mass="17683">MPGAFSCAVLALATLATGHQAGLFYGYAISVMPGLARADARTEVTAMRRINTAIQNPWFFATFLGAPLFILAAAGLHLQPAGRAALPWIVAALVLYATMFTVTATVNVPLNERLDATGAAGAPDDAGEIRERFHDRWVRWNNVRAIACASAFGCLVVALCVTGPTPAP</sequence>
<dbReference type="Proteomes" id="UP000269198">
    <property type="component" value="Unassembled WGS sequence"/>
</dbReference>
<reference evidence="2 3" key="1">
    <citation type="submission" date="2018-11" db="EMBL/GenBank/DDBJ databases">
        <title>The genome draft of YIM 96095.</title>
        <authorList>
            <person name="Tang S.-K."/>
            <person name="Chunyu W.-X."/>
            <person name="Feng Y.-Z."/>
        </authorList>
    </citation>
    <scope>NUCLEOTIDE SEQUENCE [LARGE SCALE GENOMIC DNA]</scope>
    <source>
        <strain evidence="2 3">YIM 96095</strain>
    </source>
</reference>
<feature type="transmembrane region" description="Helical" evidence="1">
    <location>
        <begin position="85"/>
        <end position="106"/>
    </location>
</feature>
<name>A0A3N0EIE5_9ACTN</name>
<evidence type="ECO:0000313" key="3">
    <source>
        <dbReference type="Proteomes" id="UP000269198"/>
    </source>
</evidence>
<dbReference type="Pfam" id="PF08592">
    <property type="entry name" value="Anthrone_oxy"/>
    <property type="match status" value="1"/>
</dbReference>
<gene>
    <name evidence="2" type="ORF">EFW17_01250</name>
</gene>
<feature type="transmembrane region" description="Helical" evidence="1">
    <location>
        <begin position="143"/>
        <end position="162"/>
    </location>
</feature>
<dbReference type="RefSeq" id="WP_123199334.1">
    <property type="nucleotide sequence ID" value="NZ_RJMB01000001.1"/>
</dbReference>
<keyword evidence="3" id="KW-1185">Reference proteome</keyword>
<keyword evidence="1" id="KW-0472">Membrane</keyword>
<comment type="caution">
    <text evidence="2">The sequence shown here is derived from an EMBL/GenBank/DDBJ whole genome shotgun (WGS) entry which is preliminary data.</text>
</comment>
<keyword evidence="1" id="KW-1133">Transmembrane helix</keyword>
<keyword evidence="1" id="KW-0812">Transmembrane</keyword>
<protein>
    <submittedName>
        <fullName evidence="2">DUF1772 domain-containing protein</fullName>
    </submittedName>
</protein>
<feature type="transmembrane region" description="Helical" evidence="1">
    <location>
        <begin position="58"/>
        <end position="78"/>
    </location>
</feature>
<dbReference type="InterPro" id="IPR013901">
    <property type="entry name" value="Anthrone_oxy"/>
</dbReference>
<proteinExistence type="predicted"/>
<dbReference type="OrthoDB" id="428263at2"/>
<dbReference type="EMBL" id="RJMB01000001">
    <property type="protein sequence ID" value="RNL87469.1"/>
    <property type="molecule type" value="Genomic_DNA"/>
</dbReference>
<organism evidence="2 3">
    <name type="scientific">Halostreptopolyspora alba</name>
    <dbReference type="NCBI Taxonomy" id="2487137"/>
    <lineage>
        <taxon>Bacteria</taxon>
        <taxon>Bacillati</taxon>
        <taxon>Actinomycetota</taxon>
        <taxon>Actinomycetes</taxon>
        <taxon>Streptosporangiales</taxon>
        <taxon>Nocardiopsidaceae</taxon>
        <taxon>Halostreptopolyspora</taxon>
    </lineage>
</organism>